<proteinExistence type="predicted"/>
<sequence length="462" mass="49900" precursor="true">MKNKFLAIMLTAGCLCQFLSSATLDAASIRETPLVRAVKRAQTAVVNIHTEKSAEESNSVFGTTNRGKINGMGTGIVIDERGYLVTNNHVIAGVDSLEVSLYDGSRYSAHVVTFDREHDLAIIKVDGNPKLDVMEIGTSSDLMLGETVIAVGNAFGYVHTVTSGIISSLSRDVEVNEEQQYKNLIQTDASINPGNSGGPLLNLDGEVIGINVAIRAGAQRIGFAIPIDDARELIAKLMSVEVLDKMYHGLTTRCVHNGGGHELIVDRVKSGSPADKAGLKPGDVIVRMGTVGINDGVDLERSLLGVQSTDSVPVIVVRDETEQQLSLTLERLQKGQFLHGVETPQNQTEPVVYSQAGAWDVLGLKLVELAETSKNRVSPRYRGGMQVTNVRPGSPAASNGIKRGDILVGLHVWETVNEENISYVLDHPQLETFSPLKFFILRNGETLYGHLSLKNIPKTASR</sequence>
<dbReference type="InterPro" id="IPR001940">
    <property type="entry name" value="Peptidase_S1C"/>
</dbReference>
<dbReference type="SUPFAM" id="SSF50494">
    <property type="entry name" value="Trypsin-like serine proteases"/>
    <property type="match status" value="1"/>
</dbReference>
<dbReference type="PROSITE" id="PS50106">
    <property type="entry name" value="PDZ"/>
    <property type="match status" value="2"/>
</dbReference>
<evidence type="ECO:0000313" key="5">
    <source>
        <dbReference type="EMBL" id="TWT60113.1"/>
    </source>
</evidence>
<dbReference type="SUPFAM" id="SSF50156">
    <property type="entry name" value="PDZ domain-like"/>
    <property type="match status" value="2"/>
</dbReference>
<dbReference type="EMBL" id="SJPG01000001">
    <property type="protein sequence ID" value="TWT60113.1"/>
    <property type="molecule type" value="Genomic_DNA"/>
</dbReference>
<feature type="chain" id="PRO_5022672432" evidence="3">
    <location>
        <begin position="27"/>
        <end position="462"/>
    </location>
</feature>
<accession>A0A5C5XCT0</accession>
<feature type="domain" description="PDZ" evidence="4">
    <location>
        <begin position="350"/>
        <end position="411"/>
    </location>
</feature>
<dbReference type="PANTHER" id="PTHR43343">
    <property type="entry name" value="PEPTIDASE S12"/>
    <property type="match status" value="1"/>
</dbReference>
<evidence type="ECO:0000256" key="3">
    <source>
        <dbReference type="SAM" id="SignalP"/>
    </source>
</evidence>
<evidence type="ECO:0000256" key="1">
    <source>
        <dbReference type="ARBA" id="ARBA00022670"/>
    </source>
</evidence>
<comment type="caution">
    <text evidence="5">The sequence shown here is derived from an EMBL/GenBank/DDBJ whole genome shotgun (WGS) entry which is preliminary data.</text>
</comment>
<dbReference type="Pfam" id="PF13365">
    <property type="entry name" value="Trypsin_2"/>
    <property type="match status" value="1"/>
</dbReference>
<dbReference type="Pfam" id="PF13180">
    <property type="entry name" value="PDZ_2"/>
    <property type="match status" value="1"/>
</dbReference>
<dbReference type="Proteomes" id="UP000316095">
    <property type="component" value="Unassembled WGS sequence"/>
</dbReference>
<dbReference type="PRINTS" id="PR00834">
    <property type="entry name" value="PROTEASES2C"/>
</dbReference>
<dbReference type="OrthoDB" id="248175at2"/>
<feature type="domain" description="PDZ" evidence="4">
    <location>
        <begin position="237"/>
        <end position="333"/>
    </location>
</feature>
<feature type="signal peptide" evidence="3">
    <location>
        <begin position="1"/>
        <end position="26"/>
    </location>
</feature>
<dbReference type="InterPro" id="IPR009003">
    <property type="entry name" value="Peptidase_S1_PA"/>
</dbReference>
<reference evidence="5 6" key="1">
    <citation type="submission" date="2019-02" db="EMBL/GenBank/DDBJ databases">
        <title>Deep-cultivation of Planctomycetes and their phenomic and genomic characterization uncovers novel biology.</title>
        <authorList>
            <person name="Wiegand S."/>
            <person name="Jogler M."/>
            <person name="Boedeker C."/>
            <person name="Pinto D."/>
            <person name="Vollmers J."/>
            <person name="Rivas-Marin E."/>
            <person name="Kohn T."/>
            <person name="Peeters S.H."/>
            <person name="Heuer A."/>
            <person name="Rast P."/>
            <person name="Oberbeckmann S."/>
            <person name="Bunk B."/>
            <person name="Jeske O."/>
            <person name="Meyerdierks A."/>
            <person name="Storesund J.E."/>
            <person name="Kallscheuer N."/>
            <person name="Luecker S."/>
            <person name="Lage O.M."/>
            <person name="Pohl T."/>
            <person name="Merkel B.J."/>
            <person name="Hornburger P."/>
            <person name="Mueller R.-W."/>
            <person name="Bruemmer F."/>
            <person name="Labrenz M."/>
            <person name="Spormann A.M."/>
            <person name="Op Den Camp H."/>
            <person name="Overmann J."/>
            <person name="Amann R."/>
            <person name="Jetten M.S.M."/>
            <person name="Mascher T."/>
            <person name="Medema M.H."/>
            <person name="Devos D.P."/>
            <person name="Kaster A.-K."/>
            <person name="Ovreas L."/>
            <person name="Rohde M."/>
            <person name="Galperin M.Y."/>
            <person name="Jogler C."/>
        </authorList>
    </citation>
    <scope>NUCLEOTIDE SEQUENCE [LARGE SCALE GENOMIC DNA]</scope>
    <source>
        <strain evidence="5 6">Pan54</strain>
    </source>
</reference>
<dbReference type="InterPro" id="IPR051201">
    <property type="entry name" value="Chloro_Bact_Ser_Proteases"/>
</dbReference>
<dbReference type="GO" id="GO:0004252">
    <property type="term" value="F:serine-type endopeptidase activity"/>
    <property type="evidence" value="ECO:0007669"/>
    <property type="project" value="InterPro"/>
</dbReference>
<dbReference type="AlphaFoldDB" id="A0A5C5XCT0"/>
<name>A0A5C5XCT0_9PLAN</name>
<keyword evidence="3" id="KW-0732">Signal</keyword>
<dbReference type="Gene3D" id="2.30.42.10">
    <property type="match status" value="2"/>
</dbReference>
<dbReference type="GO" id="GO:0006508">
    <property type="term" value="P:proteolysis"/>
    <property type="evidence" value="ECO:0007669"/>
    <property type="project" value="UniProtKB-KW"/>
</dbReference>
<dbReference type="Gene3D" id="2.40.10.120">
    <property type="match status" value="1"/>
</dbReference>
<evidence type="ECO:0000259" key="4">
    <source>
        <dbReference type="PROSITE" id="PS50106"/>
    </source>
</evidence>
<keyword evidence="1 5" id="KW-0645">Protease</keyword>
<organism evidence="5 6">
    <name type="scientific">Rubinisphaera italica</name>
    <dbReference type="NCBI Taxonomy" id="2527969"/>
    <lineage>
        <taxon>Bacteria</taxon>
        <taxon>Pseudomonadati</taxon>
        <taxon>Planctomycetota</taxon>
        <taxon>Planctomycetia</taxon>
        <taxon>Planctomycetales</taxon>
        <taxon>Planctomycetaceae</taxon>
        <taxon>Rubinisphaera</taxon>
    </lineage>
</organism>
<keyword evidence="6" id="KW-1185">Reference proteome</keyword>
<dbReference type="RefSeq" id="WP_146502267.1">
    <property type="nucleotide sequence ID" value="NZ_SJPG01000001.1"/>
</dbReference>
<gene>
    <name evidence="5" type="primary">hhoB</name>
    <name evidence="5" type="ORF">Pan54_08260</name>
</gene>
<dbReference type="SMART" id="SM00228">
    <property type="entry name" value="PDZ"/>
    <property type="match status" value="2"/>
</dbReference>
<dbReference type="InterPro" id="IPR036034">
    <property type="entry name" value="PDZ_sf"/>
</dbReference>
<evidence type="ECO:0000313" key="6">
    <source>
        <dbReference type="Proteomes" id="UP000316095"/>
    </source>
</evidence>
<evidence type="ECO:0000256" key="2">
    <source>
        <dbReference type="ARBA" id="ARBA00022801"/>
    </source>
</evidence>
<dbReference type="PANTHER" id="PTHR43343:SF3">
    <property type="entry name" value="PROTEASE DO-LIKE 8, CHLOROPLASTIC"/>
    <property type="match status" value="1"/>
</dbReference>
<protein>
    <submittedName>
        <fullName evidence="5">Putative serine protease HhoB</fullName>
    </submittedName>
</protein>
<keyword evidence="2" id="KW-0378">Hydrolase</keyword>
<dbReference type="InterPro" id="IPR001478">
    <property type="entry name" value="PDZ"/>
</dbReference>